<accession>A0A1V4SIB3</accession>
<dbReference type="STRING" id="48256.CLHUN_23610"/>
<protein>
    <submittedName>
        <fullName evidence="1">Uncharacterized protein</fullName>
    </submittedName>
</protein>
<dbReference type="Proteomes" id="UP000191554">
    <property type="component" value="Unassembled WGS sequence"/>
</dbReference>
<reference evidence="1 2" key="1">
    <citation type="submission" date="2017-03" db="EMBL/GenBank/DDBJ databases">
        <title>Genome sequence of Clostridium hungatei DSM 14427.</title>
        <authorList>
            <person name="Poehlein A."/>
            <person name="Daniel R."/>
        </authorList>
    </citation>
    <scope>NUCLEOTIDE SEQUENCE [LARGE SCALE GENOMIC DNA]</scope>
    <source>
        <strain evidence="1 2">DSM 14427</strain>
    </source>
</reference>
<gene>
    <name evidence="1" type="ORF">CLHUN_23610</name>
</gene>
<keyword evidence="2" id="KW-1185">Reference proteome</keyword>
<name>A0A1V4SIB3_RUMHU</name>
<evidence type="ECO:0000313" key="1">
    <source>
        <dbReference type="EMBL" id="OPX43642.1"/>
    </source>
</evidence>
<evidence type="ECO:0000313" key="2">
    <source>
        <dbReference type="Proteomes" id="UP000191554"/>
    </source>
</evidence>
<dbReference type="EMBL" id="MZGX01000015">
    <property type="protein sequence ID" value="OPX43642.1"/>
    <property type="molecule type" value="Genomic_DNA"/>
</dbReference>
<comment type="caution">
    <text evidence="1">The sequence shown here is derived from an EMBL/GenBank/DDBJ whole genome shotgun (WGS) entry which is preliminary data.</text>
</comment>
<proteinExistence type="predicted"/>
<sequence length="50" mass="5568">MLNIDKNTKCSLNIEIFVIEYRIKIKSDFIGTGNKCLTKKKGVVFDGSSG</sequence>
<dbReference type="AlphaFoldDB" id="A0A1V4SIB3"/>
<organism evidence="1 2">
    <name type="scientific">Ruminiclostridium hungatei</name>
    <name type="common">Clostridium hungatei</name>
    <dbReference type="NCBI Taxonomy" id="48256"/>
    <lineage>
        <taxon>Bacteria</taxon>
        <taxon>Bacillati</taxon>
        <taxon>Bacillota</taxon>
        <taxon>Clostridia</taxon>
        <taxon>Eubacteriales</taxon>
        <taxon>Oscillospiraceae</taxon>
        <taxon>Ruminiclostridium</taxon>
    </lineage>
</organism>